<dbReference type="Gene3D" id="2.120.10.70">
    <property type="entry name" value="Fucose-specific lectin"/>
    <property type="match status" value="1"/>
</dbReference>
<dbReference type="STRING" id="393762.SAMN05660472_01553"/>
<evidence type="ECO:0008006" key="3">
    <source>
        <dbReference type="Google" id="ProtNLM"/>
    </source>
</evidence>
<dbReference type="SUPFAM" id="SSF89372">
    <property type="entry name" value="Fucose-specific lectin"/>
    <property type="match status" value="1"/>
</dbReference>
<dbReference type="Proteomes" id="UP000198718">
    <property type="component" value="Unassembled WGS sequence"/>
</dbReference>
<dbReference type="AlphaFoldDB" id="A0A1G9CTJ9"/>
<proteinExistence type="predicted"/>
<dbReference type="RefSeq" id="WP_090553004.1">
    <property type="nucleotide sequence ID" value="NZ_FNFP01000002.1"/>
</dbReference>
<dbReference type="OrthoDB" id="1706352at2"/>
<reference evidence="1 2" key="1">
    <citation type="submission" date="2016-10" db="EMBL/GenBank/DDBJ databases">
        <authorList>
            <person name="de Groot N.N."/>
        </authorList>
    </citation>
    <scope>NUCLEOTIDE SEQUENCE [LARGE SCALE GENOMIC DNA]</scope>
    <source>
        <strain evidence="1 2">DSM 18346</strain>
    </source>
</reference>
<gene>
    <name evidence="1" type="ORF">SAMN05660472_01553</name>
</gene>
<name>A0A1G9CTJ9_9FIRM</name>
<accession>A0A1G9CTJ9</accession>
<evidence type="ECO:0000313" key="1">
    <source>
        <dbReference type="EMBL" id="SDK55021.1"/>
    </source>
</evidence>
<sequence length="343" mass="40511">MGLLKDFEFVIRDTRGKIYNFYLNENKQIEYIVTNNENQWAKKDVLLKKAMVSFSIDIDEKDEIHVVSFSSEGILYYHLFQKNKWHHQKIVDYSKGSGVVYYPSIKQLQDKLHIFYYFVEKNNENLCNMVHLTKYQEKWTKEDVLDSSYKKLINPFKILTHGESIYVLYASIHQNFNQVYVVSYNNISNQWSEPLQITNSPIDKLYLYGLLDAEKNLHITWSTHLEEGLTVEYIKYPLEEINEPPMISSLSEKLNCSFPLLLIYNNALWCVWTQMNKLYACYSTDHGDSWSPPMVRPESQGINFKKYYYKSNYDEEVKGMLSDTLYGTLYPKIQFIGFGGEIT</sequence>
<dbReference type="EMBL" id="FNFP01000002">
    <property type="protein sequence ID" value="SDK55021.1"/>
    <property type="molecule type" value="Genomic_DNA"/>
</dbReference>
<protein>
    <recommendedName>
        <fullName evidence="3">BNR repeat-like domain-containing protein</fullName>
    </recommendedName>
</protein>
<organism evidence="1 2">
    <name type="scientific">Natronincola ferrireducens</name>
    <dbReference type="NCBI Taxonomy" id="393762"/>
    <lineage>
        <taxon>Bacteria</taxon>
        <taxon>Bacillati</taxon>
        <taxon>Bacillota</taxon>
        <taxon>Clostridia</taxon>
        <taxon>Peptostreptococcales</taxon>
        <taxon>Natronincolaceae</taxon>
        <taxon>Natronincola</taxon>
    </lineage>
</organism>
<keyword evidence="2" id="KW-1185">Reference proteome</keyword>
<evidence type="ECO:0000313" key="2">
    <source>
        <dbReference type="Proteomes" id="UP000198718"/>
    </source>
</evidence>